<protein>
    <recommendedName>
        <fullName evidence="3">Glucosamine inositolphosphorylceramide transferase 1 N-terminal domain-containing protein</fullName>
    </recommendedName>
</protein>
<dbReference type="SUPFAM" id="SSF75005">
    <property type="entry name" value="Arabinanase/levansucrase/invertase"/>
    <property type="match status" value="1"/>
</dbReference>
<keyword evidence="2" id="KW-0119">Carbohydrate metabolism</keyword>
<dbReference type="Gene3D" id="2.115.10.20">
    <property type="entry name" value="Glycosyl hydrolase domain, family 43"/>
    <property type="match status" value="1"/>
</dbReference>
<evidence type="ECO:0000256" key="2">
    <source>
        <dbReference type="ARBA" id="ARBA00023277"/>
    </source>
</evidence>
<feature type="domain" description="Glucosamine inositolphosphorylceramide transferase 1 N-terminal" evidence="3">
    <location>
        <begin position="38"/>
        <end position="239"/>
    </location>
</feature>
<dbReference type="PANTHER" id="PTHR43772">
    <property type="entry name" value="ENDO-1,4-BETA-XYLANASE"/>
    <property type="match status" value="1"/>
</dbReference>
<dbReference type="GO" id="GO:0045493">
    <property type="term" value="P:xylan catabolic process"/>
    <property type="evidence" value="ECO:0007669"/>
    <property type="project" value="UniProtKB-KW"/>
</dbReference>
<dbReference type="InterPro" id="IPR052176">
    <property type="entry name" value="Glycosyl_Hydrlase_43_Enz"/>
</dbReference>
<dbReference type="Proteomes" id="UP000708298">
    <property type="component" value="Unassembled WGS sequence"/>
</dbReference>
<evidence type="ECO:0000256" key="1">
    <source>
        <dbReference type="ARBA" id="ARBA00022651"/>
    </source>
</evidence>
<keyword evidence="5" id="KW-1185">Reference proteome</keyword>
<dbReference type="RefSeq" id="WP_227320858.1">
    <property type="nucleotide sequence ID" value="NZ_JAESVB010000003.1"/>
</dbReference>
<dbReference type="AlphaFoldDB" id="A0A963YQ88"/>
<name>A0A963YQ88_9PROT</name>
<dbReference type="InterPro" id="IPR056442">
    <property type="entry name" value="GINT1_N"/>
</dbReference>
<sequence>MLRPMDLWRIAIINRPLTAILAEGFDESDVTWAPAMPAQSFRADPFGLWRDGHLHVFAEGFSYRDRRGYIDLLIYDANLTLRDSRTVLREPWHLSYPFVFEAGGETWMLPEAFQSGTLTLYRAKRFPDQWEPACQIPLDGAAIDATPFFWQGRWWLFYAPSHSKAAKQSHLHIAYADRLTGPWQVHPGNPVHISNASARPGGTPIVQGGSIILPVQDCRGTYGAAIRLLEISQMDERSFVAKDRDGLQAPAWMEPYTDGLHTLSAVGGMTLLDVKRMDASLSAKTSRLYHILRQKLARAG</sequence>
<accession>A0A963YQ88</accession>
<dbReference type="PANTHER" id="PTHR43772:SF2">
    <property type="entry name" value="PUTATIVE (AFU_ORTHOLOGUE AFUA_2G04480)-RELATED"/>
    <property type="match status" value="1"/>
</dbReference>
<keyword evidence="1" id="KW-0858">Xylan degradation</keyword>
<organism evidence="4 5">
    <name type="scientific">Acidisoma silvae</name>
    <dbReference type="NCBI Taxonomy" id="2802396"/>
    <lineage>
        <taxon>Bacteria</taxon>
        <taxon>Pseudomonadati</taxon>
        <taxon>Pseudomonadota</taxon>
        <taxon>Alphaproteobacteria</taxon>
        <taxon>Acetobacterales</taxon>
        <taxon>Acidocellaceae</taxon>
        <taxon>Acidisoma</taxon>
    </lineage>
</organism>
<dbReference type="InterPro" id="IPR023296">
    <property type="entry name" value="Glyco_hydro_beta-prop_sf"/>
</dbReference>
<dbReference type="EMBL" id="JAESVB010000003">
    <property type="protein sequence ID" value="MCB8875188.1"/>
    <property type="molecule type" value="Genomic_DNA"/>
</dbReference>
<evidence type="ECO:0000313" key="4">
    <source>
        <dbReference type="EMBL" id="MCB8875188.1"/>
    </source>
</evidence>
<gene>
    <name evidence="4" type="ORF">ASILVAE211_08360</name>
</gene>
<reference evidence="4" key="2">
    <citation type="submission" date="2021-01" db="EMBL/GenBank/DDBJ databases">
        <authorList>
            <person name="Mieszkin S."/>
            <person name="Pouder E."/>
            <person name="Alain K."/>
        </authorList>
    </citation>
    <scope>NUCLEOTIDE SEQUENCE</scope>
    <source>
        <strain evidence="4">HW T2.11</strain>
    </source>
</reference>
<keyword evidence="1" id="KW-0624">Polysaccharide degradation</keyword>
<comment type="caution">
    <text evidence="4">The sequence shown here is derived from an EMBL/GenBank/DDBJ whole genome shotgun (WGS) entry which is preliminary data.</text>
</comment>
<evidence type="ECO:0000313" key="5">
    <source>
        <dbReference type="Proteomes" id="UP000708298"/>
    </source>
</evidence>
<proteinExistence type="predicted"/>
<evidence type="ECO:0000259" key="3">
    <source>
        <dbReference type="Pfam" id="PF24793"/>
    </source>
</evidence>
<dbReference type="Pfam" id="PF24793">
    <property type="entry name" value="GINT1_N"/>
    <property type="match status" value="1"/>
</dbReference>
<reference evidence="4" key="1">
    <citation type="journal article" date="2021" name="Microorganisms">
        <title>Acidisoma silvae sp. nov. and Acidisomacellulosilytica sp. nov., Two Acidophilic Bacteria Isolated from Decaying Wood, Hydrolyzing Cellulose and Producing Poly-3-hydroxybutyrate.</title>
        <authorList>
            <person name="Mieszkin S."/>
            <person name="Pouder E."/>
            <person name="Uroz S."/>
            <person name="Simon-Colin C."/>
            <person name="Alain K."/>
        </authorList>
    </citation>
    <scope>NUCLEOTIDE SEQUENCE</scope>
    <source>
        <strain evidence="4">HW T2.11</strain>
    </source>
</reference>